<name>A0A9X3YN34_9GAMM</name>
<dbReference type="Proteomes" id="UP001139971">
    <property type="component" value="Unassembled WGS sequence"/>
</dbReference>
<keyword evidence="10" id="KW-1185">Reference proteome</keyword>
<reference evidence="9" key="1">
    <citation type="submission" date="2023-02" db="EMBL/GenBank/DDBJ databases">
        <title>Tahibacter soli sp. nov. isolated from soil.</title>
        <authorList>
            <person name="Baek J.H."/>
            <person name="Lee J.K."/>
            <person name="Choi D.G."/>
            <person name="Jeon C.O."/>
        </authorList>
    </citation>
    <scope>NUCLEOTIDE SEQUENCE</scope>
    <source>
        <strain evidence="9">BL</strain>
    </source>
</reference>
<evidence type="ECO:0000256" key="7">
    <source>
        <dbReference type="SAM" id="SignalP"/>
    </source>
</evidence>
<keyword evidence="7" id="KW-0732">Signal</keyword>
<dbReference type="EMBL" id="JAOVZO020000018">
    <property type="protein sequence ID" value="MDC8013778.1"/>
    <property type="molecule type" value="Genomic_DNA"/>
</dbReference>
<evidence type="ECO:0000256" key="2">
    <source>
        <dbReference type="ARBA" id="ARBA00022670"/>
    </source>
</evidence>
<keyword evidence="2 5" id="KW-0645">Protease</keyword>
<evidence type="ECO:0000259" key="8">
    <source>
        <dbReference type="PROSITE" id="PS50106"/>
    </source>
</evidence>
<dbReference type="NCBIfam" id="TIGR00225">
    <property type="entry name" value="prc"/>
    <property type="match status" value="1"/>
</dbReference>
<evidence type="ECO:0000256" key="5">
    <source>
        <dbReference type="RuleBase" id="RU004404"/>
    </source>
</evidence>
<dbReference type="PROSITE" id="PS50106">
    <property type="entry name" value="PDZ"/>
    <property type="match status" value="1"/>
</dbReference>
<feature type="domain" description="PDZ" evidence="8">
    <location>
        <begin position="233"/>
        <end position="304"/>
    </location>
</feature>
<feature type="compositionally biased region" description="Basic and acidic residues" evidence="6">
    <location>
        <begin position="620"/>
        <end position="643"/>
    </location>
</feature>
<feature type="signal peptide" evidence="7">
    <location>
        <begin position="1"/>
        <end position="18"/>
    </location>
</feature>
<feature type="region of interest" description="Disordered" evidence="6">
    <location>
        <begin position="620"/>
        <end position="714"/>
    </location>
</feature>
<dbReference type="InterPro" id="IPR040573">
    <property type="entry name" value="TSP_N"/>
</dbReference>
<dbReference type="GO" id="GO:0030288">
    <property type="term" value="C:outer membrane-bounded periplasmic space"/>
    <property type="evidence" value="ECO:0007669"/>
    <property type="project" value="TreeGrafter"/>
</dbReference>
<dbReference type="InterPro" id="IPR036034">
    <property type="entry name" value="PDZ_sf"/>
</dbReference>
<dbReference type="InterPro" id="IPR005151">
    <property type="entry name" value="Tail-specific_protease"/>
</dbReference>
<dbReference type="GO" id="GO:0006508">
    <property type="term" value="P:proteolysis"/>
    <property type="evidence" value="ECO:0007669"/>
    <property type="project" value="UniProtKB-KW"/>
</dbReference>
<dbReference type="RefSeq" id="WP_263541426.1">
    <property type="nucleotide sequence ID" value="NZ_JAOVZO020000018.1"/>
</dbReference>
<keyword evidence="3 5" id="KW-0378">Hydrolase</keyword>
<dbReference type="CDD" id="cd07560">
    <property type="entry name" value="Peptidase_S41_CPP"/>
    <property type="match status" value="1"/>
</dbReference>
<evidence type="ECO:0000256" key="4">
    <source>
        <dbReference type="ARBA" id="ARBA00022825"/>
    </source>
</evidence>
<dbReference type="InterPro" id="IPR001478">
    <property type="entry name" value="PDZ"/>
</dbReference>
<accession>A0A9X3YN34</accession>
<dbReference type="InterPro" id="IPR004447">
    <property type="entry name" value="Peptidase_S41A"/>
</dbReference>
<evidence type="ECO:0000256" key="1">
    <source>
        <dbReference type="ARBA" id="ARBA00009179"/>
    </source>
</evidence>
<dbReference type="SMART" id="SM00228">
    <property type="entry name" value="PDZ"/>
    <property type="match status" value="1"/>
</dbReference>
<dbReference type="Pfam" id="PF11818">
    <property type="entry name" value="DUF3340"/>
    <property type="match status" value="1"/>
</dbReference>
<feature type="compositionally biased region" description="Basic and acidic residues" evidence="6">
    <location>
        <begin position="697"/>
        <end position="714"/>
    </location>
</feature>
<dbReference type="GO" id="GO:0007165">
    <property type="term" value="P:signal transduction"/>
    <property type="evidence" value="ECO:0007669"/>
    <property type="project" value="TreeGrafter"/>
</dbReference>
<dbReference type="SUPFAM" id="SSF52096">
    <property type="entry name" value="ClpP/crotonase"/>
    <property type="match status" value="1"/>
</dbReference>
<dbReference type="InterPro" id="IPR029045">
    <property type="entry name" value="ClpP/crotonase-like_dom_sf"/>
</dbReference>
<dbReference type="PANTHER" id="PTHR32060:SF22">
    <property type="entry name" value="CARBOXYL-TERMINAL-PROCESSING PEPTIDASE 3, CHLOROPLASTIC"/>
    <property type="match status" value="1"/>
</dbReference>
<dbReference type="PANTHER" id="PTHR32060">
    <property type="entry name" value="TAIL-SPECIFIC PROTEASE"/>
    <property type="match status" value="1"/>
</dbReference>
<organism evidence="9 10">
    <name type="scientific">Tahibacter soli</name>
    <dbReference type="NCBI Taxonomy" id="2983605"/>
    <lineage>
        <taxon>Bacteria</taxon>
        <taxon>Pseudomonadati</taxon>
        <taxon>Pseudomonadota</taxon>
        <taxon>Gammaproteobacteria</taxon>
        <taxon>Lysobacterales</taxon>
        <taxon>Rhodanobacteraceae</taxon>
        <taxon>Tahibacter</taxon>
    </lineage>
</organism>
<dbReference type="EC" id="3.4.21.102" evidence="9"/>
<dbReference type="Gene3D" id="2.30.42.10">
    <property type="match status" value="1"/>
</dbReference>
<dbReference type="InterPro" id="IPR020992">
    <property type="entry name" value="Tail_Prtase_C"/>
</dbReference>
<dbReference type="Pfam" id="PF00595">
    <property type="entry name" value="PDZ"/>
    <property type="match status" value="1"/>
</dbReference>
<dbReference type="Pfam" id="PF03572">
    <property type="entry name" value="Peptidase_S41"/>
    <property type="match status" value="1"/>
</dbReference>
<feature type="compositionally biased region" description="Low complexity" evidence="6">
    <location>
        <begin position="680"/>
        <end position="693"/>
    </location>
</feature>
<evidence type="ECO:0000256" key="3">
    <source>
        <dbReference type="ARBA" id="ARBA00022801"/>
    </source>
</evidence>
<comment type="similarity">
    <text evidence="1 5">Belongs to the peptidase S41A family.</text>
</comment>
<proteinExistence type="inferred from homology"/>
<comment type="caution">
    <text evidence="9">The sequence shown here is derived from an EMBL/GenBank/DDBJ whole genome shotgun (WGS) entry which is preliminary data.</text>
</comment>
<dbReference type="SUPFAM" id="SSF50156">
    <property type="entry name" value="PDZ domain-like"/>
    <property type="match status" value="1"/>
</dbReference>
<dbReference type="Gene3D" id="3.90.226.10">
    <property type="entry name" value="2-enoyl-CoA Hydratase, Chain A, domain 1"/>
    <property type="match status" value="1"/>
</dbReference>
<dbReference type="GO" id="GO:0004252">
    <property type="term" value="F:serine-type endopeptidase activity"/>
    <property type="evidence" value="ECO:0007669"/>
    <property type="project" value="UniProtKB-EC"/>
</dbReference>
<dbReference type="FunFam" id="3.90.226.10:FF:000090">
    <property type="entry name" value="Tail-specific protease"/>
    <property type="match status" value="1"/>
</dbReference>
<dbReference type="AlphaFoldDB" id="A0A9X3YN34"/>
<dbReference type="Pfam" id="PF17804">
    <property type="entry name" value="TSP_NTD"/>
    <property type="match status" value="1"/>
</dbReference>
<sequence>MRKTLLILALIAAGAVGAKPAGTVAGGPLLKPGEDQAEAAIWASRFLTRFHYKAVPLDDAMSVRMFDGYFKSLDPDKLFFVKTDVDKFVAAREQLDDAIYNRDLTMPYAVFNLYLQRVAERTAYSRKLLQAPVDLTTQETYAFDREKAQWAKDTAELDDLWRKRVKNDVLRLKLAGKKDDDIRKTLDKRYAGFEDRVAQINSEDVFQTFMNAYATAIEPHTNYLGPRASENFDIAMKLSLEGIGAVLQREDEYTAIREIVPGGPAALSGKLKVGDKIVGVGQGEGGQVVDVIGWRLDDVVDKIRGQKDTTVRLEVLPSDAGLDAKPVQLSLVRKKVSIEEQAAKKQVIEVKDGQAVRRVGVIQLPTFYQDFDARRRGDRDYKSATRDVARLLGELKQDKVDGVLIDLRNNGGGSLTEATELTGLFIDQGPVVQVRNAQGRVESEQDGNAGMSWDGPLAVLVNRGSASASEIFAAAIQDYGRGLIIGEPTFGKGTVQNLVDLDQVAQNEKPKYGELKMTIAQFFRINGGTTQLRGVAPDLAFPDSGDAKEFGESSYENALPWSSITPAKYSAVADLKPLVPMLASRHDARVAKSKEWQYLTEDLAEIKRLRDEKTVSLNEDVRRKERDDQEARKKARDADKQKLAADAGNEAVQGNEAAKAIEATKGAGAGKSKVEREVESASATSDAVAATDDGLQADERSIKAQVEREKKAKDQKDILLDEAAHILADEVGLIRADTKLAQQVLPHAGKLGVD</sequence>
<evidence type="ECO:0000313" key="9">
    <source>
        <dbReference type="EMBL" id="MDC8013778.1"/>
    </source>
</evidence>
<keyword evidence="4 5" id="KW-0720">Serine protease</keyword>
<protein>
    <submittedName>
        <fullName evidence="9">Carboxy terminal-processing peptidase</fullName>
        <ecNumber evidence="9">3.4.21.102</ecNumber>
    </submittedName>
</protein>
<gene>
    <name evidence="9" type="ORF">OD750_014645</name>
</gene>
<dbReference type="SMART" id="SM00245">
    <property type="entry name" value="TSPc"/>
    <property type="match status" value="1"/>
</dbReference>
<evidence type="ECO:0000256" key="6">
    <source>
        <dbReference type="SAM" id="MobiDB-lite"/>
    </source>
</evidence>
<evidence type="ECO:0000313" key="10">
    <source>
        <dbReference type="Proteomes" id="UP001139971"/>
    </source>
</evidence>
<feature type="chain" id="PRO_5040848877" evidence="7">
    <location>
        <begin position="19"/>
        <end position="754"/>
    </location>
</feature>